<reference evidence="4 7" key="2">
    <citation type="submission" date="2019-08" db="EMBL/GenBank/DDBJ databases">
        <title>The genome sequence of a newly discovered highly antifungal drug resistant Aspergillus species, Aspergillus tanneri NIH 1004.</title>
        <authorList>
            <person name="Mounaud S."/>
            <person name="Singh I."/>
            <person name="Joardar V."/>
            <person name="Pakala S."/>
            <person name="Pakala S."/>
            <person name="Venepally P."/>
            <person name="Chung J.K."/>
            <person name="Losada L."/>
            <person name="Nierman W.C."/>
        </authorList>
    </citation>
    <scope>NUCLEOTIDE SEQUENCE [LARGE SCALE GENOMIC DNA]</scope>
    <source>
        <strain evidence="4 7">NIH1004</strain>
    </source>
</reference>
<evidence type="ECO:0000313" key="5">
    <source>
        <dbReference type="EMBL" id="THD00311.1"/>
    </source>
</evidence>
<dbReference type="InterPro" id="IPR042099">
    <property type="entry name" value="ANL_N_sf"/>
</dbReference>
<evidence type="ECO:0000256" key="2">
    <source>
        <dbReference type="ARBA" id="ARBA00022553"/>
    </source>
</evidence>
<dbReference type="SUPFAM" id="SSF56801">
    <property type="entry name" value="Acetyl-CoA synthetase-like"/>
    <property type="match status" value="1"/>
</dbReference>
<proteinExistence type="predicted"/>
<dbReference type="Proteomes" id="UP000324241">
    <property type="component" value="Unassembled WGS sequence"/>
</dbReference>
<dbReference type="STRING" id="1220188.A0A4V3UQU0"/>
<dbReference type="VEuPathDB" id="FungiDB:EYZ11_000204"/>
<keyword evidence="1" id="KW-0596">Phosphopantetheine</keyword>
<protein>
    <recommendedName>
        <fullName evidence="3">AMP-dependent synthetase/ligase domain-containing protein</fullName>
    </recommendedName>
</protein>
<dbReference type="InterPro" id="IPR000873">
    <property type="entry name" value="AMP-dep_synth/lig_dom"/>
</dbReference>
<dbReference type="GeneID" id="54329114"/>
<dbReference type="EMBL" id="QUQM01000004">
    <property type="protein sequence ID" value="KAA8647715.1"/>
    <property type="molecule type" value="Genomic_DNA"/>
</dbReference>
<dbReference type="Gene3D" id="3.40.50.12780">
    <property type="entry name" value="N-terminal domain of ligase-like"/>
    <property type="match status" value="1"/>
</dbReference>
<dbReference type="Pfam" id="PF00501">
    <property type="entry name" value="AMP-binding"/>
    <property type="match status" value="1"/>
</dbReference>
<evidence type="ECO:0000313" key="4">
    <source>
        <dbReference type="EMBL" id="KAA8647715.1"/>
    </source>
</evidence>
<evidence type="ECO:0000256" key="1">
    <source>
        <dbReference type="ARBA" id="ARBA00022450"/>
    </source>
</evidence>
<organism evidence="5 6">
    <name type="scientific">Aspergillus tanneri</name>
    <dbReference type="NCBI Taxonomy" id="1220188"/>
    <lineage>
        <taxon>Eukaryota</taxon>
        <taxon>Fungi</taxon>
        <taxon>Dikarya</taxon>
        <taxon>Ascomycota</taxon>
        <taxon>Pezizomycotina</taxon>
        <taxon>Eurotiomycetes</taxon>
        <taxon>Eurotiomycetidae</taxon>
        <taxon>Eurotiales</taxon>
        <taxon>Aspergillaceae</taxon>
        <taxon>Aspergillus</taxon>
        <taxon>Aspergillus subgen. Circumdati</taxon>
    </lineage>
</organism>
<evidence type="ECO:0000259" key="3">
    <source>
        <dbReference type="Pfam" id="PF00501"/>
    </source>
</evidence>
<dbReference type="PANTHER" id="PTHR43439">
    <property type="entry name" value="PHENYLACETATE-COENZYME A LIGASE"/>
    <property type="match status" value="1"/>
</dbReference>
<evidence type="ECO:0000313" key="6">
    <source>
        <dbReference type="Proteomes" id="UP000308092"/>
    </source>
</evidence>
<accession>A0A4V3UQU0</accession>
<comment type="caution">
    <text evidence="5">The sequence shown here is derived from an EMBL/GenBank/DDBJ whole genome shotgun (WGS) entry which is preliminary data.</text>
</comment>
<dbReference type="Pfam" id="PF23562">
    <property type="entry name" value="AMP-binding_C_3"/>
    <property type="match status" value="1"/>
</dbReference>
<dbReference type="InterPro" id="IPR051414">
    <property type="entry name" value="Adenylate-forming_Reductase"/>
</dbReference>
<dbReference type="RefSeq" id="XP_033427076.1">
    <property type="nucleotide sequence ID" value="XM_033571044.1"/>
</dbReference>
<dbReference type="Proteomes" id="UP000308092">
    <property type="component" value="Unassembled WGS sequence"/>
</dbReference>
<dbReference type="PANTHER" id="PTHR43439:SF2">
    <property type="entry name" value="ENZYME, PUTATIVE (JCVI)-RELATED"/>
    <property type="match status" value="1"/>
</dbReference>
<dbReference type="EMBL" id="SOSA01000003">
    <property type="protein sequence ID" value="THD00311.1"/>
    <property type="molecule type" value="Genomic_DNA"/>
</dbReference>
<sequence length="546" mass="61198">MKPSISEYFRHNVHHTPLPALIDELAHLHRDHPMISLPRDNHDVAAGYRDISYGDFSRAVNRAASWIVDTLGSCSTNFEVLHYVAPQDLSYMIIMLAAVKTGYQTLTCHPAAEVDTHLSLIEKTNCRILLHPSPGHPKANAIQLRQPDLMLITTPSLDSWLSESYSPMRVYPYEKPLADALSDPFAIIHTSASTGAAKPIYMTHATMTQQSLAFARCQSLATINFTHWQDRRVALLTPLSIAAGLYNVLGINIFFNLTIVLPIPGVRMSAAILDDVLQHGRVTACILSPKFLRDTCANPTYLHRLRCLQHLAVVGAPFPTDLGPIMRAHTRLAHIYGSSEANIFPVHTTDDPEDWAYMKLDPVLSHEFRPVVKGYHELVLLRNDEGRCQSAFYMFPHMQDYPMKDLFVQHPRKKDLWRYCGRIDDLTNSETEGRFLPREMEMALEAHPGITAAVLCDEKGGDIPVLLEVDPALVGGGRREDWIDSIWSAVEIANEKCPIDNASIKKHGVIFVHPDRPLPIGVKGFPQRAASKTLYAAEIMASYRRI</sequence>
<name>A0A4V3UQU0_9EURO</name>
<dbReference type="AlphaFoldDB" id="A0A4V3UQU0"/>
<dbReference type="OrthoDB" id="429813at2759"/>
<keyword evidence="6" id="KW-1185">Reference proteome</keyword>
<reference evidence="5 6" key="1">
    <citation type="submission" date="2019-03" db="EMBL/GenBank/DDBJ databases">
        <title>The genome sequence of a newly discovered highly antifungal drug resistant Aspergillus species, Aspergillus tanneri NIH 1004.</title>
        <authorList>
            <person name="Mounaud S."/>
            <person name="Singh I."/>
            <person name="Joardar V."/>
            <person name="Pakala S."/>
            <person name="Pakala S."/>
            <person name="Venepally P."/>
            <person name="Hoover J."/>
            <person name="Nierman W."/>
            <person name="Chung J."/>
            <person name="Losada L."/>
        </authorList>
    </citation>
    <scope>NUCLEOTIDE SEQUENCE [LARGE SCALE GENOMIC DNA]</scope>
    <source>
        <strain evidence="5 6">NIH1004</strain>
    </source>
</reference>
<keyword evidence="2" id="KW-0597">Phosphoprotein</keyword>
<feature type="domain" description="AMP-dependent synthetase/ligase" evidence="3">
    <location>
        <begin position="46"/>
        <end position="356"/>
    </location>
</feature>
<gene>
    <name evidence="4" type="ORF">ATNIH1004_006412</name>
    <name evidence="5" type="ORF">EYZ11_000204</name>
</gene>
<evidence type="ECO:0000313" key="7">
    <source>
        <dbReference type="Proteomes" id="UP000324241"/>
    </source>
</evidence>